<evidence type="ECO:0000313" key="3">
    <source>
        <dbReference type="Proteomes" id="UP000030321"/>
    </source>
</evidence>
<evidence type="ECO:0000256" key="1">
    <source>
        <dbReference type="SAM" id="Phobius"/>
    </source>
</evidence>
<feature type="transmembrane region" description="Helical" evidence="1">
    <location>
        <begin position="51"/>
        <end position="70"/>
    </location>
</feature>
<name>A0A0A1W1T1_MICAE</name>
<dbReference type="EMBL" id="BBPA01000076">
    <property type="protein sequence ID" value="GAL95809.1"/>
    <property type="molecule type" value="Genomic_DNA"/>
</dbReference>
<dbReference type="GeneID" id="66706914"/>
<dbReference type="RefSeq" id="WP_045362781.1">
    <property type="nucleotide sequence ID" value="NZ_BBPA01000076.1"/>
</dbReference>
<protein>
    <submittedName>
        <fullName evidence="2">Uncharacterized protein</fullName>
    </submittedName>
</protein>
<keyword evidence="1" id="KW-0472">Membrane</keyword>
<reference evidence="3" key="1">
    <citation type="journal article" date="2015" name="Genome">
        <title>Whole Genome Sequence of the Non-Microcystin-Producing Microcystis aeruginosa Strain NIES-44.</title>
        <authorList>
            <person name="Okano K."/>
            <person name="Miyata N."/>
            <person name="Ozaki Y."/>
        </authorList>
    </citation>
    <scope>NUCLEOTIDE SEQUENCE [LARGE SCALE GENOMIC DNA]</scope>
    <source>
        <strain evidence="3">NIES-44</strain>
    </source>
</reference>
<evidence type="ECO:0000313" key="2">
    <source>
        <dbReference type="EMBL" id="GAL95809.1"/>
    </source>
</evidence>
<keyword evidence="1" id="KW-1133">Transmembrane helix</keyword>
<comment type="caution">
    <text evidence="2">The sequence shown here is derived from an EMBL/GenBank/DDBJ whole genome shotgun (WGS) entry which is preliminary data.</text>
</comment>
<gene>
    <name evidence="2" type="ORF">N44_04665</name>
</gene>
<feature type="transmembrane region" description="Helical" evidence="1">
    <location>
        <begin position="106"/>
        <end position="125"/>
    </location>
</feature>
<dbReference type="AlphaFoldDB" id="A0A0A1W1T1"/>
<sequence length="144" mass="16512">MKTAKYPEKIAALWTTFLLGTLFHTQLGLMPLFHGQSIVESHQTSNLDPIFWGMLLFFLLPMLAIIGVNFSESRSLRKTHFWLTILYSVLNLAHLIADLLVRPIAWYQIALMAILLIIGLILNLVSYQWLRLAIAHPHHLSESH</sequence>
<dbReference type="Proteomes" id="UP000030321">
    <property type="component" value="Unassembled WGS sequence"/>
</dbReference>
<keyword evidence="1" id="KW-0812">Transmembrane</keyword>
<feature type="transmembrane region" description="Helical" evidence="1">
    <location>
        <begin position="82"/>
        <end position="100"/>
    </location>
</feature>
<organism evidence="2 3">
    <name type="scientific">Microcystis aeruginosa NIES-44</name>
    <dbReference type="NCBI Taxonomy" id="449439"/>
    <lineage>
        <taxon>Bacteria</taxon>
        <taxon>Bacillati</taxon>
        <taxon>Cyanobacteriota</taxon>
        <taxon>Cyanophyceae</taxon>
        <taxon>Oscillatoriophycideae</taxon>
        <taxon>Chroococcales</taxon>
        <taxon>Microcystaceae</taxon>
        <taxon>Microcystis</taxon>
    </lineage>
</organism>
<proteinExistence type="predicted"/>
<accession>A0A0A1W1T1</accession>